<dbReference type="InterPro" id="IPR015273">
    <property type="entry name" value="Cys-tRNA-synt_Ia_DALR"/>
</dbReference>
<dbReference type="PANTHER" id="PTHR10890">
    <property type="entry name" value="CYSTEINYL-TRNA SYNTHETASE"/>
    <property type="match status" value="1"/>
</dbReference>
<evidence type="ECO:0000256" key="12">
    <source>
        <dbReference type="HAMAP-Rule" id="MF_00041"/>
    </source>
</evidence>
<comment type="catalytic activity">
    <reaction evidence="12">
        <text>tRNA(Cys) + L-cysteine + ATP = L-cysteinyl-tRNA(Cys) + AMP + diphosphate</text>
        <dbReference type="Rhea" id="RHEA:17773"/>
        <dbReference type="Rhea" id="RHEA-COMP:9661"/>
        <dbReference type="Rhea" id="RHEA-COMP:9679"/>
        <dbReference type="ChEBI" id="CHEBI:30616"/>
        <dbReference type="ChEBI" id="CHEBI:33019"/>
        <dbReference type="ChEBI" id="CHEBI:35235"/>
        <dbReference type="ChEBI" id="CHEBI:78442"/>
        <dbReference type="ChEBI" id="CHEBI:78517"/>
        <dbReference type="ChEBI" id="CHEBI:456215"/>
        <dbReference type="EC" id="6.1.1.16"/>
    </reaction>
</comment>
<keyword evidence="4 12" id="KW-0963">Cytoplasm</keyword>
<dbReference type="Proteomes" id="UP000516346">
    <property type="component" value="Chromosome"/>
</dbReference>
<dbReference type="CDD" id="cd00672">
    <property type="entry name" value="CysRS_core"/>
    <property type="match status" value="1"/>
</dbReference>
<evidence type="ECO:0000259" key="13">
    <source>
        <dbReference type="SMART" id="SM00840"/>
    </source>
</evidence>
<dbReference type="PANTHER" id="PTHR10890:SF3">
    <property type="entry name" value="CYSTEINE--TRNA LIGASE, CYTOPLASMIC"/>
    <property type="match status" value="1"/>
</dbReference>
<comment type="similarity">
    <text evidence="2 12">Belongs to the class-I aminoacyl-tRNA synthetase family.</text>
</comment>
<keyword evidence="10 12" id="KW-0648">Protein biosynthesis</keyword>
<feature type="domain" description="Cysteinyl-tRNA synthetase class Ia DALR" evidence="13">
    <location>
        <begin position="341"/>
        <end position="402"/>
    </location>
</feature>
<dbReference type="HAMAP" id="MF_00041">
    <property type="entry name" value="Cys_tRNA_synth"/>
    <property type="match status" value="1"/>
</dbReference>
<keyword evidence="8 12" id="KW-0862">Zinc</keyword>
<dbReference type="GO" id="GO:0004817">
    <property type="term" value="F:cysteine-tRNA ligase activity"/>
    <property type="evidence" value="ECO:0007669"/>
    <property type="project" value="UniProtKB-UniRule"/>
</dbReference>
<comment type="subunit">
    <text evidence="3 12">Monomer.</text>
</comment>
<keyword evidence="11 12" id="KW-0030">Aminoacyl-tRNA synthetase</keyword>
<feature type="short sequence motif" description="'HIGH' region" evidence="12">
    <location>
        <begin position="30"/>
        <end position="40"/>
    </location>
</feature>
<dbReference type="InterPro" id="IPR015803">
    <property type="entry name" value="Cys-tRNA-ligase"/>
</dbReference>
<feature type="binding site" evidence="12">
    <location>
        <position position="28"/>
    </location>
    <ligand>
        <name>Zn(2+)</name>
        <dbReference type="ChEBI" id="CHEBI:29105"/>
    </ligand>
</feature>
<evidence type="ECO:0000256" key="8">
    <source>
        <dbReference type="ARBA" id="ARBA00022833"/>
    </source>
</evidence>
<keyword evidence="5 12" id="KW-0436">Ligase</keyword>
<dbReference type="InterPro" id="IPR024909">
    <property type="entry name" value="Cys-tRNA/MSH_ligase"/>
</dbReference>
<feature type="short sequence motif" description="'KMSKS' region" evidence="12">
    <location>
        <begin position="266"/>
        <end position="270"/>
    </location>
</feature>
<organism evidence="14 15">
    <name type="scientific">Buchnera aphidicola</name>
    <name type="common">Pentalonia nigronervosa</name>
    <dbReference type="NCBI Taxonomy" id="1309793"/>
    <lineage>
        <taxon>Bacteria</taxon>
        <taxon>Pseudomonadati</taxon>
        <taxon>Pseudomonadota</taxon>
        <taxon>Gammaproteobacteria</taxon>
        <taxon>Enterobacterales</taxon>
        <taxon>Erwiniaceae</taxon>
        <taxon>Buchnera</taxon>
    </lineage>
</organism>
<dbReference type="AlphaFoldDB" id="A0A7H1AYW3"/>
<dbReference type="GO" id="GO:0008270">
    <property type="term" value="F:zinc ion binding"/>
    <property type="evidence" value="ECO:0007669"/>
    <property type="project" value="UniProtKB-UniRule"/>
</dbReference>
<protein>
    <recommendedName>
        <fullName evidence="12">Cysteine--tRNA ligase</fullName>
        <ecNumber evidence="12">6.1.1.16</ecNumber>
    </recommendedName>
    <alternativeName>
        <fullName evidence="12">Cysteinyl-tRNA synthetase</fullName>
        <shortName evidence="12">CysRS</shortName>
    </alternativeName>
</protein>
<evidence type="ECO:0000256" key="9">
    <source>
        <dbReference type="ARBA" id="ARBA00022840"/>
    </source>
</evidence>
<feature type="binding site" evidence="12">
    <location>
        <position position="234"/>
    </location>
    <ligand>
        <name>Zn(2+)</name>
        <dbReference type="ChEBI" id="CHEBI:29105"/>
    </ligand>
</feature>
<dbReference type="InterPro" id="IPR032678">
    <property type="entry name" value="tRNA-synt_1_cat_dom"/>
</dbReference>
<evidence type="ECO:0000256" key="11">
    <source>
        <dbReference type="ARBA" id="ARBA00023146"/>
    </source>
</evidence>
<evidence type="ECO:0000256" key="1">
    <source>
        <dbReference type="ARBA" id="ARBA00004496"/>
    </source>
</evidence>
<dbReference type="EMBL" id="CP061275">
    <property type="protein sequence ID" value="QNS01668.1"/>
    <property type="molecule type" value="Genomic_DNA"/>
</dbReference>
<dbReference type="EC" id="6.1.1.16" evidence="12"/>
<dbReference type="InterPro" id="IPR014729">
    <property type="entry name" value="Rossmann-like_a/b/a_fold"/>
</dbReference>
<feature type="binding site" evidence="12">
    <location>
        <position position="269"/>
    </location>
    <ligand>
        <name>ATP</name>
        <dbReference type="ChEBI" id="CHEBI:30616"/>
    </ligand>
</feature>
<keyword evidence="6 12" id="KW-0479">Metal-binding</keyword>
<dbReference type="Gene3D" id="1.20.120.1910">
    <property type="entry name" value="Cysteine-tRNA ligase, C-terminal anti-codon recognition domain"/>
    <property type="match status" value="1"/>
</dbReference>
<dbReference type="Gene3D" id="3.40.50.620">
    <property type="entry name" value="HUPs"/>
    <property type="match status" value="1"/>
</dbReference>
<comment type="subcellular location">
    <subcellularLocation>
        <location evidence="1 12">Cytoplasm</location>
    </subcellularLocation>
</comment>
<dbReference type="GO" id="GO:0006423">
    <property type="term" value="P:cysteinyl-tRNA aminoacylation"/>
    <property type="evidence" value="ECO:0007669"/>
    <property type="project" value="UniProtKB-UniRule"/>
</dbReference>
<name>A0A7H1AYW3_9GAMM</name>
<evidence type="ECO:0000256" key="2">
    <source>
        <dbReference type="ARBA" id="ARBA00005594"/>
    </source>
</evidence>
<dbReference type="GO" id="GO:0005524">
    <property type="term" value="F:ATP binding"/>
    <property type="evidence" value="ECO:0007669"/>
    <property type="project" value="UniProtKB-UniRule"/>
</dbReference>
<comment type="cofactor">
    <cofactor evidence="12">
        <name>Zn(2+)</name>
        <dbReference type="ChEBI" id="CHEBI:29105"/>
    </cofactor>
    <text evidence="12">Binds 1 zinc ion per subunit.</text>
</comment>
<evidence type="ECO:0000313" key="15">
    <source>
        <dbReference type="Proteomes" id="UP000516346"/>
    </source>
</evidence>
<evidence type="ECO:0000256" key="4">
    <source>
        <dbReference type="ARBA" id="ARBA00022490"/>
    </source>
</evidence>
<dbReference type="GO" id="GO:0005829">
    <property type="term" value="C:cytosol"/>
    <property type="evidence" value="ECO:0007669"/>
    <property type="project" value="TreeGrafter"/>
</dbReference>
<evidence type="ECO:0000256" key="7">
    <source>
        <dbReference type="ARBA" id="ARBA00022741"/>
    </source>
</evidence>
<dbReference type="PRINTS" id="PR00983">
    <property type="entry name" value="TRNASYNTHCYS"/>
</dbReference>
<dbReference type="Pfam" id="PF09190">
    <property type="entry name" value="DALR_2"/>
    <property type="match status" value="1"/>
</dbReference>
<evidence type="ECO:0000256" key="6">
    <source>
        <dbReference type="ARBA" id="ARBA00022723"/>
    </source>
</evidence>
<sequence>MLNIFNTSTGKKEKFKSIKKDKINLYVCGVTVYDLCHIGHGRTFVFFDMLVRYLRHVGFQVTYIRNITDIDDKIILKSIEKQVDINVFTDSMIRNMKDDFNALGILSPNEEPRVTDHINDIINIIKKLIFKKHAYINKNGDVVFSVNCDKTYGSLSRQSLNSLNPGSRVPVDSTKRNPLDFFLWKKSNCEQFSWESPWGQGRPGWHIECSAISSVFFKDCVDIHGGGSDLLFPHHENEKSQSFCLHENMKINFWMHTGMVIMKNKKMSKSLGNVYFLRDILLEYNYEVVRYFFLSTHYRHPIYFSKKSINQAQCSLEYLYESLYNTNAISNTDEGIEFEKKFYYAMNDDFNTPQVFLIFSKLARKINYLKKIDILKSNKLAFRLQSLLNILGFLLQDIEEFFKNKNKLNKKMIEKIEILVQKRDLARRCKMWKEADLLREKLKSLNVFLEDLPNNKTIWKIK</sequence>
<gene>
    <name evidence="12" type="primary">cysS</name>
    <name evidence="14" type="ORF">ICW73_01595</name>
</gene>
<evidence type="ECO:0000256" key="3">
    <source>
        <dbReference type="ARBA" id="ARBA00011245"/>
    </source>
</evidence>
<feature type="binding site" evidence="12">
    <location>
        <position position="238"/>
    </location>
    <ligand>
        <name>Zn(2+)</name>
        <dbReference type="ChEBI" id="CHEBI:29105"/>
    </ligand>
</feature>
<evidence type="ECO:0000313" key="14">
    <source>
        <dbReference type="EMBL" id="QNS01668.1"/>
    </source>
</evidence>
<dbReference type="CDD" id="cd07963">
    <property type="entry name" value="Anticodon_Ia_Cys"/>
    <property type="match status" value="1"/>
</dbReference>
<accession>A0A7H1AYW3</accession>
<proteinExistence type="inferred from homology"/>
<keyword evidence="9 12" id="KW-0067">ATP-binding</keyword>
<reference evidence="14 15" key="1">
    <citation type="submission" date="2020-09" db="EMBL/GenBank/DDBJ databases">
        <title>Genome sequence of the banana aphid, Pentalonia nigronervosa Coquerel (Hemiptera: Aphididae) and its symbionts.</title>
        <authorList>
            <person name="Mathers T.C."/>
            <person name="Mugford S.T."/>
            <person name="Hogenhout S.A."/>
            <person name="Tripathi L."/>
        </authorList>
    </citation>
    <scope>NUCLEOTIDE SEQUENCE [LARGE SCALE GENOMIC DNA]</scope>
    <source>
        <strain evidence="14">Ba4</strain>
    </source>
</reference>
<dbReference type="SUPFAM" id="SSF52374">
    <property type="entry name" value="Nucleotidylyl transferase"/>
    <property type="match status" value="1"/>
</dbReference>
<dbReference type="InterPro" id="IPR009080">
    <property type="entry name" value="tRNAsynth_Ia_anticodon-bd"/>
</dbReference>
<evidence type="ECO:0000256" key="10">
    <source>
        <dbReference type="ARBA" id="ARBA00022917"/>
    </source>
</evidence>
<dbReference type="Pfam" id="PF01406">
    <property type="entry name" value="tRNA-synt_1e"/>
    <property type="match status" value="1"/>
</dbReference>
<dbReference type="NCBIfam" id="TIGR00435">
    <property type="entry name" value="cysS"/>
    <property type="match status" value="1"/>
</dbReference>
<dbReference type="SMART" id="SM00840">
    <property type="entry name" value="DALR_2"/>
    <property type="match status" value="1"/>
</dbReference>
<evidence type="ECO:0000256" key="5">
    <source>
        <dbReference type="ARBA" id="ARBA00022598"/>
    </source>
</evidence>
<keyword evidence="7 12" id="KW-0547">Nucleotide-binding</keyword>
<dbReference type="SUPFAM" id="SSF47323">
    <property type="entry name" value="Anticodon-binding domain of a subclass of class I aminoacyl-tRNA synthetases"/>
    <property type="match status" value="1"/>
</dbReference>
<feature type="binding site" evidence="12">
    <location>
        <position position="209"/>
    </location>
    <ligand>
        <name>Zn(2+)</name>
        <dbReference type="ChEBI" id="CHEBI:29105"/>
    </ligand>
</feature>